<accession>C1F2Y7</accession>
<evidence type="ECO:0000313" key="8">
    <source>
        <dbReference type="Proteomes" id="UP000002207"/>
    </source>
</evidence>
<evidence type="ECO:0000256" key="1">
    <source>
        <dbReference type="ARBA" id="ARBA00022617"/>
    </source>
</evidence>
<organism evidence="7 8">
    <name type="scientific">Acidobacterium capsulatum (strain ATCC 51196 / DSM 11244 / BCRC 80197 / JCM 7670 / NBRC 15755 / NCIMB 13165 / 161)</name>
    <dbReference type="NCBI Taxonomy" id="240015"/>
    <lineage>
        <taxon>Bacteria</taxon>
        <taxon>Pseudomonadati</taxon>
        <taxon>Acidobacteriota</taxon>
        <taxon>Terriglobia</taxon>
        <taxon>Terriglobales</taxon>
        <taxon>Acidobacteriaceae</taxon>
        <taxon>Acidobacterium</taxon>
    </lineage>
</organism>
<dbReference type="Pfam" id="PF13442">
    <property type="entry name" value="Cytochrome_CBB3"/>
    <property type="match status" value="1"/>
</dbReference>
<name>C1F2Y7_ACIC5</name>
<dbReference type="InterPro" id="IPR036259">
    <property type="entry name" value="MFS_trans_sf"/>
</dbReference>
<dbReference type="SUPFAM" id="SSF46626">
    <property type="entry name" value="Cytochrome c"/>
    <property type="match status" value="2"/>
</dbReference>
<feature type="transmembrane region" description="Helical" evidence="5">
    <location>
        <begin position="268"/>
        <end position="286"/>
    </location>
</feature>
<dbReference type="SUPFAM" id="SSF103473">
    <property type="entry name" value="MFS general substrate transporter"/>
    <property type="match status" value="1"/>
</dbReference>
<evidence type="ECO:0000256" key="3">
    <source>
        <dbReference type="ARBA" id="ARBA00023004"/>
    </source>
</evidence>
<keyword evidence="1 4" id="KW-0349">Heme</keyword>
<dbReference type="eggNOG" id="COG2993">
    <property type="taxonomic scope" value="Bacteria"/>
</dbReference>
<reference evidence="7 8" key="1">
    <citation type="journal article" date="2009" name="Appl. Environ. Microbiol.">
        <title>Three genomes from the phylum Acidobacteria provide insight into the lifestyles of these microorganisms in soils.</title>
        <authorList>
            <person name="Ward N.L."/>
            <person name="Challacombe J.F."/>
            <person name="Janssen P.H."/>
            <person name="Henrissat B."/>
            <person name="Coutinho P.M."/>
            <person name="Wu M."/>
            <person name="Xie G."/>
            <person name="Haft D.H."/>
            <person name="Sait M."/>
            <person name="Badger J."/>
            <person name="Barabote R.D."/>
            <person name="Bradley B."/>
            <person name="Brettin T.S."/>
            <person name="Brinkac L.M."/>
            <person name="Bruce D."/>
            <person name="Creasy T."/>
            <person name="Daugherty S.C."/>
            <person name="Davidsen T.M."/>
            <person name="DeBoy R.T."/>
            <person name="Detter J.C."/>
            <person name="Dodson R.J."/>
            <person name="Durkin A.S."/>
            <person name="Ganapathy A."/>
            <person name="Gwinn-Giglio M."/>
            <person name="Han C.S."/>
            <person name="Khouri H."/>
            <person name="Kiss H."/>
            <person name="Kothari S.P."/>
            <person name="Madupu R."/>
            <person name="Nelson K.E."/>
            <person name="Nelson W.C."/>
            <person name="Paulsen I."/>
            <person name="Penn K."/>
            <person name="Ren Q."/>
            <person name="Rosovitz M.J."/>
            <person name="Selengut J.D."/>
            <person name="Shrivastava S."/>
            <person name="Sullivan S.A."/>
            <person name="Tapia R."/>
            <person name="Thompson L.S."/>
            <person name="Watkins K.L."/>
            <person name="Yang Q."/>
            <person name="Yu C."/>
            <person name="Zafar N."/>
            <person name="Zhou L."/>
            <person name="Kuske C.R."/>
        </authorList>
    </citation>
    <scope>NUCLEOTIDE SEQUENCE [LARGE SCALE GENOMIC DNA]</scope>
    <source>
        <strain evidence="8">ATCC 51196 / DSM 11244 / BCRC 80197 / JCM 7670 / NBRC 15755 / NCIMB 13165 / 161</strain>
    </source>
</reference>
<dbReference type="KEGG" id="aca:ACP_0888"/>
<dbReference type="AlphaFoldDB" id="C1F2Y7"/>
<gene>
    <name evidence="7" type="ordered locus">ACP_0888</name>
</gene>
<feature type="transmembrane region" description="Helical" evidence="5">
    <location>
        <begin position="381"/>
        <end position="400"/>
    </location>
</feature>
<dbReference type="GO" id="GO:0020037">
    <property type="term" value="F:heme binding"/>
    <property type="evidence" value="ECO:0007669"/>
    <property type="project" value="InterPro"/>
</dbReference>
<sequence>MPLPNNAAASSPQRARLFDGWRGIALITATYFYFLIFAQFGFLKRLDSLGLSDAHLKAVMAAMAIGGILASLLTPRWLRHVSPGLRLKAAMAVCATAAVLTTLPLQLLSCLVLALFVGIGLGVLTVTLVTHLPLWVGPKHALFKVALGTGLAYFLSNIPALFTAPEPVIAVAAASGMALCIPLTREEQQASAASHPSAKRCNLPFLLMLFWFTALVWFDSAMFYIVQHEPTKQSGAWVGAAHLWRTGCIHLLAALAAAWLLSRRGLPATLRSAFALLACTAALLYGSHPSALAAWLYPAGISLYSVALVAYPAYLLAALPQDRAIRAGWLYAVAGWIGSAMGIGMAQHLHRIPLWFVAVTAGLFLLPQLRRLARKFWRATIALLLTAGTSGLVYGAMHLLHEPRPQLTAIERGRQVYIGEGCIHCHSQYVRPGTPDVAMWGPASVPAMVEQEKPPLIGNRRQGPDLSNVGSRRSPLWLRIHLIDPRAVSPHSIMPSYAYLFRSSRGSDLVDYLTSLRSPGSAAFLQHQLQTWRPDAKTAQAAAALDGHHLYQEYCSTCHAPNGYVRQHWGRNFAVEPPNLATAPLQHLPPGMSSQQELLSLERIIKYGIPGTNMPGHEYLSDAQVISLAQDLTRQRHSDAK</sequence>
<dbReference type="GO" id="GO:0009055">
    <property type="term" value="F:electron transfer activity"/>
    <property type="evidence" value="ECO:0007669"/>
    <property type="project" value="InterPro"/>
</dbReference>
<feature type="domain" description="Cytochrome c" evidence="6">
    <location>
        <begin position="408"/>
        <end position="517"/>
    </location>
</feature>
<dbReference type="Gene3D" id="1.10.760.10">
    <property type="entry name" value="Cytochrome c-like domain"/>
    <property type="match status" value="2"/>
</dbReference>
<dbReference type="GO" id="GO:0046872">
    <property type="term" value="F:metal ion binding"/>
    <property type="evidence" value="ECO:0007669"/>
    <property type="project" value="UniProtKB-KW"/>
</dbReference>
<evidence type="ECO:0000313" key="7">
    <source>
        <dbReference type="EMBL" id="ACO34264.1"/>
    </source>
</evidence>
<feature type="transmembrane region" description="Helical" evidence="5">
    <location>
        <begin position="292"/>
        <end position="316"/>
    </location>
</feature>
<protein>
    <submittedName>
        <fullName evidence="7">Cytochrome C family protein</fullName>
    </submittedName>
</protein>
<dbReference type="OrthoDB" id="9811395at2"/>
<dbReference type="InterPro" id="IPR003468">
    <property type="entry name" value="Cyt_c_oxidase_monohaem-su/FixO"/>
</dbReference>
<feature type="transmembrane region" description="Helical" evidence="5">
    <location>
        <begin position="111"/>
        <end position="129"/>
    </location>
</feature>
<evidence type="ECO:0000256" key="4">
    <source>
        <dbReference type="PROSITE-ProRule" id="PRU00433"/>
    </source>
</evidence>
<dbReference type="EMBL" id="CP001472">
    <property type="protein sequence ID" value="ACO34264.1"/>
    <property type="molecule type" value="Genomic_DNA"/>
</dbReference>
<dbReference type="STRING" id="240015.ACP_0888"/>
<dbReference type="HOGENOM" id="CLU_444000_0_0_0"/>
<dbReference type="InParanoid" id="C1F2Y7"/>
<keyword evidence="2 4" id="KW-0479">Metal-binding</keyword>
<keyword evidence="5" id="KW-1133">Transmembrane helix</keyword>
<keyword evidence="3 4" id="KW-0408">Iron</keyword>
<feature type="domain" description="Cytochrome c" evidence="6">
    <location>
        <begin position="542"/>
        <end position="636"/>
    </location>
</feature>
<feature type="transmembrane region" description="Helical" evidence="5">
    <location>
        <begin position="237"/>
        <end position="261"/>
    </location>
</feature>
<evidence type="ECO:0000256" key="2">
    <source>
        <dbReference type="ARBA" id="ARBA00022723"/>
    </source>
</evidence>
<dbReference type="Gene3D" id="1.20.1250.20">
    <property type="entry name" value="MFS general substrate transporter like domains"/>
    <property type="match status" value="1"/>
</dbReference>
<dbReference type="InterPro" id="IPR009056">
    <property type="entry name" value="Cyt_c-like_dom"/>
</dbReference>
<keyword evidence="5" id="KW-0472">Membrane</keyword>
<evidence type="ECO:0000259" key="6">
    <source>
        <dbReference type="PROSITE" id="PS51007"/>
    </source>
</evidence>
<feature type="transmembrane region" description="Helical" evidence="5">
    <location>
        <begin position="352"/>
        <end position="369"/>
    </location>
</feature>
<proteinExistence type="predicted"/>
<dbReference type="Pfam" id="PF02433">
    <property type="entry name" value="FixO"/>
    <property type="match status" value="1"/>
</dbReference>
<dbReference type="InterPro" id="IPR036909">
    <property type="entry name" value="Cyt_c-like_dom_sf"/>
</dbReference>
<feature type="transmembrane region" description="Helical" evidence="5">
    <location>
        <begin position="205"/>
        <end position="225"/>
    </location>
</feature>
<dbReference type="eggNOG" id="COG2010">
    <property type="taxonomic scope" value="Bacteria"/>
</dbReference>
<dbReference type="Proteomes" id="UP000002207">
    <property type="component" value="Chromosome"/>
</dbReference>
<dbReference type="RefSeq" id="WP_015896054.1">
    <property type="nucleotide sequence ID" value="NC_012483.1"/>
</dbReference>
<feature type="transmembrane region" description="Helical" evidence="5">
    <location>
        <begin position="21"/>
        <end position="42"/>
    </location>
</feature>
<evidence type="ECO:0000256" key="5">
    <source>
        <dbReference type="SAM" id="Phobius"/>
    </source>
</evidence>
<keyword evidence="8" id="KW-1185">Reference proteome</keyword>
<feature type="transmembrane region" description="Helical" evidence="5">
    <location>
        <begin position="328"/>
        <end position="346"/>
    </location>
</feature>
<keyword evidence="5" id="KW-0812">Transmembrane</keyword>
<feature type="transmembrane region" description="Helical" evidence="5">
    <location>
        <begin position="168"/>
        <end position="184"/>
    </location>
</feature>
<feature type="transmembrane region" description="Helical" evidence="5">
    <location>
        <begin position="54"/>
        <end position="73"/>
    </location>
</feature>
<dbReference type="PROSITE" id="PS51007">
    <property type="entry name" value="CYTC"/>
    <property type="match status" value="2"/>
</dbReference>